<evidence type="ECO:0000256" key="2">
    <source>
        <dbReference type="ARBA" id="ARBA00022679"/>
    </source>
</evidence>
<reference evidence="4 5" key="1">
    <citation type="submission" date="2019-05" db="EMBL/GenBank/DDBJ databases">
        <authorList>
            <person name="Narsing Rao M.P."/>
            <person name="Li W.J."/>
        </authorList>
    </citation>
    <scope>NUCLEOTIDE SEQUENCE [LARGE SCALE GENOMIC DNA]</scope>
    <source>
        <strain evidence="4 5">SYSU_K30003</strain>
    </source>
</reference>
<evidence type="ECO:0000256" key="3">
    <source>
        <dbReference type="ARBA" id="ARBA00024356"/>
    </source>
</evidence>
<name>A0A5R9GCK0_9BACL</name>
<dbReference type="RefSeq" id="WP_138194517.1">
    <property type="nucleotide sequence ID" value="NZ_VCIW01000007.1"/>
</dbReference>
<accession>A0A5R9GCK0</accession>
<evidence type="ECO:0000256" key="1">
    <source>
        <dbReference type="ARBA" id="ARBA00022676"/>
    </source>
</evidence>
<proteinExistence type="inferred from homology"/>
<dbReference type="Gene3D" id="2.115.10.20">
    <property type="entry name" value="Glycosyl hydrolase domain, family 43"/>
    <property type="match status" value="1"/>
</dbReference>
<keyword evidence="5" id="KW-1185">Reference proteome</keyword>
<dbReference type="OrthoDB" id="9775877at2"/>
<dbReference type="PANTHER" id="PTHR34106:SF5">
    <property type="entry name" value="GLYCOSIDASE"/>
    <property type="match status" value="1"/>
</dbReference>
<protein>
    <recommendedName>
        <fullName evidence="6">Glycosidase</fullName>
    </recommendedName>
</protein>
<dbReference type="Proteomes" id="UP000309676">
    <property type="component" value="Unassembled WGS sequence"/>
</dbReference>
<evidence type="ECO:0000313" key="4">
    <source>
        <dbReference type="EMBL" id="TLS51810.1"/>
    </source>
</evidence>
<organism evidence="4 5">
    <name type="scientific">Paenibacillus antri</name>
    <dbReference type="NCBI Taxonomy" id="2582848"/>
    <lineage>
        <taxon>Bacteria</taxon>
        <taxon>Bacillati</taxon>
        <taxon>Bacillota</taxon>
        <taxon>Bacilli</taxon>
        <taxon>Bacillales</taxon>
        <taxon>Paenibacillaceae</taxon>
        <taxon>Paenibacillus</taxon>
    </lineage>
</organism>
<comment type="similarity">
    <text evidence="3">Belongs to the glycosyl hydrolase 130 family.</text>
</comment>
<comment type="caution">
    <text evidence="4">The sequence shown here is derived from an EMBL/GenBank/DDBJ whole genome shotgun (WGS) entry which is preliminary data.</text>
</comment>
<dbReference type="AlphaFoldDB" id="A0A5R9GCK0"/>
<dbReference type="InterPro" id="IPR023296">
    <property type="entry name" value="Glyco_hydro_beta-prop_sf"/>
</dbReference>
<dbReference type="EMBL" id="VCIW01000007">
    <property type="protein sequence ID" value="TLS51810.1"/>
    <property type="molecule type" value="Genomic_DNA"/>
</dbReference>
<dbReference type="InterPro" id="IPR007184">
    <property type="entry name" value="Mannoside_phosphorylase"/>
</dbReference>
<dbReference type="Pfam" id="PF04041">
    <property type="entry name" value="Glyco_hydro_130"/>
    <property type="match status" value="1"/>
</dbReference>
<keyword evidence="2" id="KW-0808">Transferase</keyword>
<dbReference type="PANTHER" id="PTHR34106">
    <property type="entry name" value="GLYCOSIDASE"/>
    <property type="match status" value="1"/>
</dbReference>
<evidence type="ECO:0000313" key="5">
    <source>
        <dbReference type="Proteomes" id="UP000309676"/>
    </source>
</evidence>
<keyword evidence="1" id="KW-0328">Glycosyltransferase</keyword>
<gene>
    <name evidence="4" type="ORF">FE782_12925</name>
</gene>
<sequence>MKPQFRYSPEPALAPVEGCDWASKMVLNPAIVKDPDSDALHMLFRATGPWPEKRREGKLPPYPIFLGYAVSEDGGVSWEADFSRPALAPRLGFEDEDIWIRDVAGRRVRDYANGCIEDPRIFPIEGELYVSVACRMFPPGPYWMADQEPPVVTRYDYVPDWVESGAGPFYDVCRSNDTVTVLYKLDLAKLKERRYDEAFAYVCPLTDGSVSDNRDVFLFPEKMTIDGKPQYVALHRPMNPRPFPGGEDIGPSMYMAAAETLEGLAGPQAAHRLLAMSLFDWEADRVGASWAPLRISDDEWLVSYHGKKDIRFGYTQSFLIVRERENDFPVVTHRCSDRLMYAQQDWELPTDYPTPCLFTTGGIVVGEELIMSYGAADQKVGISWVNFAELVRYVRTFDACGNRREAE</sequence>
<dbReference type="GO" id="GO:0016757">
    <property type="term" value="F:glycosyltransferase activity"/>
    <property type="evidence" value="ECO:0007669"/>
    <property type="project" value="UniProtKB-KW"/>
</dbReference>
<evidence type="ECO:0008006" key="6">
    <source>
        <dbReference type="Google" id="ProtNLM"/>
    </source>
</evidence>
<dbReference type="SUPFAM" id="SSF75005">
    <property type="entry name" value="Arabinanase/levansucrase/invertase"/>
    <property type="match status" value="1"/>
</dbReference>